<sequence length="73" mass="8221">MNNAFTITPIYLQAQSAPLLDLRLYLLRHKRRARCQTSPPGDKNGVLCRQSLSRAAFQAGHSMQLHSSLDLSR</sequence>
<evidence type="ECO:0000313" key="1">
    <source>
        <dbReference type="EMBL" id="KAL0122103.1"/>
    </source>
</evidence>
<accession>A0AAW2G3I0</accession>
<name>A0AAW2G3I0_9HYME</name>
<dbReference type="AlphaFoldDB" id="A0AAW2G3I0"/>
<reference evidence="1 2" key="1">
    <citation type="submission" date="2023-03" db="EMBL/GenBank/DDBJ databases">
        <title>High recombination rates correlate with genetic variation in Cardiocondyla obscurior ants.</title>
        <authorList>
            <person name="Errbii M."/>
        </authorList>
    </citation>
    <scope>NUCLEOTIDE SEQUENCE [LARGE SCALE GENOMIC DNA]</scope>
    <source>
        <strain evidence="1">Alpha-2009</strain>
        <tissue evidence="1">Whole body</tissue>
    </source>
</reference>
<keyword evidence="2" id="KW-1185">Reference proteome</keyword>
<comment type="caution">
    <text evidence="1">The sequence shown here is derived from an EMBL/GenBank/DDBJ whole genome shotgun (WGS) entry which is preliminary data.</text>
</comment>
<organism evidence="1 2">
    <name type="scientific">Cardiocondyla obscurior</name>
    <dbReference type="NCBI Taxonomy" id="286306"/>
    <lineage>
        <taxon>Eukaryota</taxon>
        <taxon>Metazoa</taxon>
        <taxon>Ecdysozoa</taxon>
        <taxon>Arthropoda</taxon>
        <taxon>Hexapoda</taxon>
        <taxon>Insecta</taxon>
        <taxon>Pterygota</taxon>
        <taxon>Neoptera</taxon>
        <taxon>Endopterygota</taxon>
        <taxon>Hymenoptera</taxon>
        <taxon>Apocrita</taxon>
        <taxon>Aculeata</taxon>
        <taxon>Formicoidea</taxon>
        <taxon>Formicidae</taxon>
        <taxon>Myrmicinae</taxon>
        <taxon>Cardiocondyla</taxon>
    </lineage>
</organism>
<proteinExistence type="predicted"/>
<dbReference type="EMBL" id="JADYXP020000006">
    <property type="protein sequence ID" value="KAL0122103.1"/>
    <property type="molecule type" value="Genomic_DNA"/>
</dbReference>
<dbReference type="Proteomes" id="UP001430953">
    <property type="component" value="Unassembled WGS sequence"/>
</dbReference>
<gene>
    <name evidence="1" type="ORF">PUN28_007106</name>
</gene>
<protein>
    <submittedName>
        <fullName evidence="1">Uncharacterized protein</fullName>
    </submittedName>
</protein>
<evidence type="ECO:0000313" key="2">
    <source>
        <dbReference type="Proteomes" id="UP001430953"/>
    </source>
</evidence>